<reference evidence="1" key="1">
    <citation type="submission" date="2021-02" db="EMBL/GenBank/DDBJ databases">
        <authorList>
            <person name="Vanwijnsberghe S."/>
        </authorList>
    </citation>
    <scope>NUCLEOTIDE SEQUENCE</scope>
    <source>
        <strain evidence="1">R-70211</strain>
    </source>
</reference>
<proteinExistence type="predicted"/>
<dbReference type="AlphaFoldDB" id="A0A9N8QT21"/>
<dbReference type="RefSeq" id="WP_236078433.1">
    <property type="nucleotide sequence ID" value="NZ_CAJNAS010000003.1"/>
</dbReference>
<dbReference type="EMBL" id="CAJNAS010000003">
    <property type="protein sequence ID" value="CAE6872652.1"/>
    <property type="molecule type" value="Genomic_DNA"/>
</dbReference>
<comment type="caution">
    <text evidence="1">The sequence shown here is derived from an EMBL/GenBank/DDBJ whole genome shotgun (WGS) entry which is preliminary data.</text>
</comment>
<name>A0A9N8QT21_9BURK</name>
<gene>
    <name evidence="1" type="ORF">R70211_01380</name>
</gene>
<evidence type="ECO:0000313" key="1">
    <source>
        <dbReference type="EMBL" id="CAE6872652.1"/>
    </source>
</evidence>
<accession>A0A9N8QT21</accession>
<sequence>MAVVVAILCMTSDFAIRVLRLRINDRHAAALRQRAWAVNQGWNFCNELSFRHWERKRECMSAYDMQPYTKGGGKELGLHSQTVQAVQEEHCTRRRQHRKVKRRWRKSGGARRSLGWIPLKKSAIRYRSGQVWLSGFDRPLGLWDSYGLHQYELGMGCISEDSRGRWYLKVTIRVKRSPASLATQSVGIDLGLKEFFATSDGHKEEAQKFHRKLEPAIAAA</sequence>
<evidence type="ECO:0000313" key="2">
    <source>
        <dbReference type="Proteomes" id="UP000675121"/>
    </source>
</evidence>
<keyword evidence="2" id="KW-1185">Reference proteome</keyword>
<protein>
    <submittedName>
        <fullName evidence="1">IS200/IS605 family transposase ISPa80</fullName>
    </submittedName>
</protein>
<dbReference type="Proteomes" id="UP000675121">
    <property type="component" value="Unassembled WGS sequence"/>
</dbReference>
<organism evidence="1 2">
    <name type="scientific">Paraburkholderia domus</name>
    <dbReference type="NCBI Taxonomy" id="2793075"/>
    <lineage>
        <taxon>Bacteria</taxon>
        <taxon>Pseudomonadati</taxon>
        <taxon>Pseudomonadota</taxon>
        <taxon>Betaproteobacteria</taxon>
        <taxon>Burkholderiales</taxon>
        <taxon>Burkholderiaceae</taxon>
        <taxon>Paraburkholderia</taxon>
    </lineage>
</organism>